<organism evidence="1 2">
    <name type="scientific">Phycomyces blakesleeanus (strain ATCC 8743b / DSM 1359 / FGSC 10004 / NBRC 33097 / NRRL 1555)</name>
    <dbReference type="NCBI Taxonomy" id="763407"/>
    <lineage>
        <taxon>Eukaryota</taxon>
        <taxon>Fungi</taxon>
        <taxon>Fungi incertae sedis</taxon>
        <taxon>Mucoromycota</taxon>
        <taxon>Mucoromycotina</taxon>
        <taxon>Mucoromycetes</taxon>
        <taxon>Mucorales</taxon>
        <taxon>Phycomycetaceae</taxon>
        <taxon>Phycomyces</taxon>
    </lineage>
</organism>
<dbReference type="RefSeq" id="XP_018294016.1">
    <property type="nucleotide sequence ID" value="XM_018430908.1"/>
</dbReference>
<dbReference type="EMBL" id="KV440976">
    <property type="protein sequence ID" value="OAD75976.1"/>
    <property type="molecule type" value="Genomic_DNA"/>
</dbReference>
<gene>
    <name evidence="1" type="ORF">PHYBLDRAFT_142961</name>
</gene>
<evidence type="ECO:0000313" key="2">
    <source>
        <dbReference type="Proteomes" id="UP000077315"/>
    </source>
</evidence>
<keyword evidence="2" id="KW-1185">Reference proteome</keyword>
<dbReference type="Proteomes" id="UP000077315">
    <property type="component" value="Unassembled WGS sequence"/>
</dbReference>
<name>A0A162Q081_PHYB8</name>
<protein>
    <submittedName>
        <fullName evidence="1">Uncharacterized protein</fullName>
    </submittedName>
</protein>
<dbReference type="GeneID" id="28991814"/>
<accession>A0A162Q081</accession>
<dbReference type="OrthoDB" id="2290077at2759"/>
<sequence length="327" mass="36825">MSKITKAPRYQCRTCKAELLVNGEVSQTVSLPDQSQFTSAMIPNLAFGENINTSSSEDMDIIDSTEDDESMNVIDKIEGTTPSLVFDFSQPLPVPSNNDKKNLAFMHPHLGNKLLEYFSHIKADRYDICIRGCTQFNNENDTTCVKCREARYKNDQTSESDTRVPVRSIVQLPLARQLALCLTDNKIRTEVLYHHNYQPSKDGQKADVFDGHAYQFMKHLFSGENDIAILLSTDGFNPYNVPGSVTIVHATVLNLNPMIHYEKNRMIQIAMFPSCTGPSDIWSFLEPMLRDLCLLQTEGMEVKTPAMMIRAKVYVLMVTGNIPALAK</sequence>
<dbReference type="VEuPathDB" id="FungiDB:PHYBLDRAFT_142961"/>
<dbReference type="InParanoid" id="A0A162Q081"/>
<evidence type="ECO:0000313" key="1">
    <source>
        <dbReference type="EMBL" id="OAD75976.1"/>
    </source>
</evidence>
<proteinExistence type="predicted"/>
<dbReference type="AlphaFoldDB" id="A0A162Q081"/>
<reference evidence="2" key="1">
    <citation type="submission" date="2015-06" db="EMBL/GenBank/DDBJ databases">
        <title>Expansion of signal transduction pathways in fungi by whole-genome duplication.</title>
        <authorList>
            <consortium name="DOE Joint Genome Institute"/>
            <person name="Corrochano L.M."/>
            <person name="Kuo A."/>
            <person name="Marcet-Houben M."/>
            <person name="Polaino S."/>
            <person name="Salamov A."/>
            <person name="Villalobos J.M."/>
            <person name="Alvarez M.I."/>
            <person name="Avalos J."/>
            <person name="Benito E.P."/>
            <person name="Benoit I."/>
            <person name="Burger G."/>
            <person name="Camino L.P."/>
            <person name="Canovas D."/>
            <person name="Cerda-Olmedo E."/>
            <person name="Cheng J.-F."/>
            <person name="Dominguez A."/>
            <person name="Elias M."/>
            <person name="Eslava A.P."/>
            <person name="Glaser F."/>
            <person name="Grimwood J."/>
            <person name="Gutierrez G."/>
            <person name="Heitman J."/>
            <person name="Henrissat B."/>
            <person name="Iturriaga E.A."/>
            <person name="Lang B.F."/>
            <person name="Lavin J.L."/>
            <person name="Lee S."/>
            <person name="Li W."/>
            <person name="Lindquist E."/>
            <person name="Lopez-Garcia S."/>
            <person name="Luque E.M."/>
            <person name="Marcos A.T."/>
            <person name="Martin J."/>
            <person name="McCluskey K."/>
            <person name="Medina H.R."/>
            <person name="Miralles-Duran A."/>
            <person name="Miyazaki A."/>
            <person name="Munoz-Torres E."/>
            <person name="Oguiza J.A."/>
            <person name="Ohm R."/>
            <person name="Olmedo M."/>
            <person name="Orejas M."/>
            <person name="Ortiz-Castellanos L."/>
            <person name="Pisabarro A.G."/>
            <person name="Rodriguez-Romero J."/>
            <person name="Ruiz-Herrera J."/>
            <person name="Ruiz-Vazquez R."/>
            <person name="Sanz C."/>
            <person name="Schackwitz W."/>
            <person name="Schmutz J."/>
            <person name="Shahriari M."/>
            <person name="Shelest E."/>
            <person name="Silva-Franco F."/>
            <person name="Soanes D."/>
            <person name="Syed K."/>
            <person name="Tagua V.G."/>
            <person name="Talbot N.J."/>
            <person name="Thon M."/>
            <person name="De vries R.P."/>
            <person name="Wiebenga A."/>
            <person name="Yadav J.S."/>
            <person name="Braun E.L."/>
            <person name="Baker S."/>
            <person name="Garre V."/>
            <person name="Horwitz B."/>
            <person name="Torres-Martinez S."/>
            <person name="Idnurm A."/>
            <person name="Herrera-Estrella A."/>
            <person name="Gabaldon T."/>
            <person name="Grigoriev I.V."/>
        </authorList>
    </citation>
    <scope>NUCLEOTIDE SEQUENCE [LARGE SCALE GENOMIC DNA]</scope>
    <source>
        <strain evidence="2">NRRL 1555(-)</strain>
    </source>
</reference>